<feature type="compositionally biased region" description="Basic and acidic residues" evidence="6">
    <location>
        <begin position="1"/>
        <end position="11"/>
    </location>
</feature>
<feature type="region of interest" description="Disordered" evidence="6">
    <location>
        <begin position="121"/>
        <end position="170"/>
    </location>
</feature>
<feature type="compositionally biased region" description="Low complexity" evidence="6">
    <location>
        <begin position="141"/>
        <end position="153"/>
    </location>
</feature>
<feature type="compositionally biased region" description="Low complexity" evidence="6">
    <location>
        <begin position="49"/>
        <end position="58"/>
    </location>
</feature>
<feature type="region of interest" description="Disordered" evidence="6">
    <location>
        <begin position="198"/>
        <end position="256"/>
    </location>
</feature>
<dbReference type="GO" id="GO:0044773">
    <property type="term" value="P:mitotic DNA damage checkpoint signaling"/>
    <property type="evidence" value="ECO:0007669"/>
    <property type="project" value="TreeGrafter"/>
</dbReference>
<dbReference type="AlphaFoldDB" id="A0A5J5FC81"/>
<dbReference type="PANTHER" id="PTHR13278">
    <property type="entry name" value="ZINC FINGER PROTEIN 830"/>
    <property type="match status" value="1"/>
</dbReference>
<proteinExistence type="predicted"/>
<evidence type="ECO:0000256" key="6">
    <source>
        <dbReference type="SAM" id="MobiDB-lite"/>
    </source>
</evidence>
<reference evidence="7 8" key="1">
    <citation type="submission" date="2019-09" db="EMBL/GenBank/DDBJ databases">
        <title>Draft genome of the ectomycorrhizal ascomycete Sphaerosporella brunnea.</title>
        <authorList>
            <consortium name="DOE Joint Genome Institute"/>
            <person name="Benucci G.M."/>
            <person name="Marozzi G."/>
            <person name="Antonielli L."/>
            <person name="Sanchez S."/>
            <person name="Marco P."/>
            <person name="Wang X."/>
            <person name="Falini L.B."/>
            <person name="Barry K."/>
            <person name="Haridas S."/>
            <person name="Lipzen A."/>
            <person name="Labutti K."/>
            <person name="Grigoriev I.V."/>
            <person name="Murat C."/>
            <person name="Martin F."/>
            <person name="Albertini E."/>
            <person name="Donnini D."/>
            <person name="Bonito G."/>
        </authorList>
    </citation>
    <scope>NUCLEOTIDE SEQUENCE [LARGE SCALE GENOMIC DNA]</scope>
    <source>
        <strain evidence="7 8">Sb_GMNB300</strain>
    </source>
</reference>
<gene>
    <name evidence="7" type="ORF">FN846DRAFT_924270</name>
</gene>
<dbReference type="Proteomes" id="UP000326924">
    <property type="component" value="Unassembled WGS sequence"/>
</dbReference>
<evidence type="ECO:0000313" key="7">
    <source>
        <dbReference type="EMBL" id="KAA8914986.1"/>
    </source>
</evidence>
<feature type="compositionally biased region" description="Pro residues" evidence="6">
    <location>
        <begin position="126"/>
        <end position="140"/>
    </location>
</feature>
<organism evidence="7 8">
    <name type="scientific">Sphaerosporella brunnea</name>
    <dbReference type="NCBI Taxonomy" id="1250544"/>
    <lineage>
        <taxon>Eukaryota</taxon>
        <taxon>Fungi</taxon>
        <taxon>Dikarya</taxon>
        <taxon>Ascomycota</taxon>
        <taxon>Pezizomycotina</taxon>
        <taxon>Pezizomycetes</taxon>
        <taxon>Pezizales</taxon>
        <taxon>Pyronemataceae</taxon>
        <taxon>Sphaerosporella</taxon>
    </lineage>
</organism>
<keyword evidence="5" id="KW-0539">Nucleus</keyword>
<evidence type="ECO:0000256" key="1">
    <source>
        <dbReference type="ARBA" id="ARBA00004123"/>
    </source>
</evidence>
<feature type="region of interest" description="Disordered" evidence="6">
    <location>
        <begin position="1"/>
        <end position="84"/>
    </location>
</feature>
<dbReference type="InterPro" id="IPR040050">
    <property type="entry name" value="ZNF830-like"/>
</dbReference>
<dbReference type="GO" id="GO:0033314">
    <property type="term" value="P:mitotic DNA replication checkpoint signaling"/>
    <property type="evidence" value="ECO:0007669"/>
    <property type="project" value="TreeGrafter"/>
</dbReference>
<name>A0A5J5FC81_9PEZI</name>
<accession>A0A5J5FC81</accession>
<dbReference type="GO" id="GO:0008270">
    <property type="term" value="F:zinc ion binding"/>
    <property type="evidence" value="ECO:0007669"/>
    <property type="project" value="UniProtKB-KW"/>
</dbReference>
<keyword evidence="4" id="KW-0862">Zinc</keyword>
<comment type="caution">
    <text evidence="7">The sequence shown here is derived from an EMBL/GenBank/DDBJ whole genome shotgun (WGS) entry which is preliminary data.</text>
</comment>
<evidence type="ECO:0000256" key="3">
    <source>
        <dbReference type="ARBA" id="ARBA00022771"/>
    </source>
</evidence>
<evidence type="ECO:0000313" key="8">
    <source>
        <dbReference type="Proteomes" id="UP000326924"/>
    </source>
</evidence>
<dbReference type="GO" id="GO:0005681">
    <property type="term" value="C:spliceosomal complex"/>
    <property type="evidence" value="ECO:0007669"/>
    <property type="project" value="InterPro"/>
</dbReference>
<keyword evidence="2" id="KW-0479">Metal-binding</keyword>
<evidence type="ECO:0000256" key="5">
    <source>
        <dbReference type="ARBA" id="ARBA00023242"/>
    </source>
</evidence>
<evidence type="ECO:0000256" key="4">
    <source>
        <dbReference type="ARBA" id="ARBA00022833"/>
    </source>
</evidence>
<dbReference type="GO" id="GO:0033260">
    <property type="term" value="P:nuclear DNA replication"/>
    <property type="evidence" value="ECO:0007669"/>
    <property type="project" value="TreeGrafter"/>
</dbReference>
<comment type="subcellular location">
    <subcellularLocation>
        <location evidence="1">Nucleus</location>
    </subcellularLocation>
</comment>
<evidence type="ECO:0000256" key="2">
    <source>
        <dbReference type="ARBA" id="ARBA00022723"/>
    </source>
</evidence>
<keyword evidence="3" id="KW-0863">Zinc-finger</keyword>
<dbReference type="EMBL" id="VXIS01000001">
    <property type="protein sequence ID" value="KAA8914986.1"/>
    <property type="molecule type" value="Genomic_DNA"/>
</dbReference>
<feature type="compositionally biased region" description="Basic and acidic residues" evidence="6">
    <location>
        <begin position="215"/>
        <end position="227"/>
    </location>
</feature>
<dbReference type="PANTHER" id="PTHR13278:SF0">
    <property type="entry name" value="ZINC FINGER PROTEIN 830"/>
    <property type="match status" value="1"/>
</dbReference>
<feature type="compositionally biased region" description="Acidic residues" evidence="6">
    <location>
        <begin position="228"/>
        <end position="250"/>
    </location>
</feature>
<feature type="compositionally biased region" description="Basic and acidic residues" evidence="6">
    <location>
        <begin position="161"/>
        <end position="170"/>
    </location>
</feature>
<sequence length="256" mass="28608">MISRAALRDRVAQQVEPSPTPRHNACNPHRRSYSYIQLPTRNDRTDRSNAAMTTNANASRKISYKRPLEPSPPPDSKRFKSAAPSALPADFFSPAATTTAPAAPVEAADVDLDAEWAAFEAEVVASPPPSPPRGPAPPPAHAVITAAPVPAARAEPEPEEEVVKEVENEKEEAQERLLEEFEEMVGLEERVKRLKERREALRRTQTTEAAGSFRIEMRRDRPGRTAEEDSGESEDEEDDEEEEEEEEEEEFFLRGR</sequence>
<dbReference type="InParanoid" id="A0A5J5FC81"/>
<keyword evidence="8" id="KW-1185">Reference proteome</keyword>
<dbReference type="GO" id="GO:0003676">
    <property type="term" value="F:nucleic acid binding"/>
    <property type="evidence" value="ECO:0007669"/>
    <property type="project" value="InterPro"/>
</dbReference>
<protein>
    <submittedName>
        <fullName evidence="7">Uncharacterized protein</fullName>
    </submittedName>
</protein>